<organism evidence="2 3">
    <name type="scientific">Larinioides sclopetarius</name>
    <dbReference type="NCBI Taxonomy" id="280406"/>
    <lineage>
        <taxon>Eukaryota</taxon>
        <taxon>Metazoa</taxon>
        <taxon>Ecdysozoa</taxon>
        <taxon>Arthropoda</taxon>
        <taxon>Chelicerata</taxon>
        <taxon>Arachnida</taxon>
        <taxon>Araneae</taxon>
        <taxon>Araneomorphae</taxon>
        <taxon>Entelegynae</taxon>
        <taxon>Araneoidea</taxon>
        <taxon>Araneidae</taxon>
        <taxon>Larinioides</taxon>
    </lineage>
</organism>
<reference evidence="2 3" key="1">
    <citation type="submission" date="2024-04" db="EMBL/GenBank/DDBJ databases">
        <authorList>
            <person name="Rising A."/>
            <person name="Reimegard J."/>
            <person name="Sonavane S."/>
            <person name="Akerstrom W."/>
            <person name="Nylinder S."/>
            <person name="Hedman E."/>
            <person name="Kallberg Y."/>
        </authorList>
    </citation>
    <scope>NUCLEOTIDE SEQUENCE [LARGE SCALE GENOMIC DNA]</scope>
</reference>
<evidence type="ECO:0000313" key="2">
    <source>
        <dbReference type="EMBL" id="CAL1272191.1"/>
    </source>
</evidence>
<proteinExistence type="predicted"/>
<feature type="region of interest" description="Disordered" evidence="1">
    <location>
        <begin position="16"/>
        <end position="66"/>
    </location>
</feature>
<protein>
    <recommendedName>
        <fullName evidence="4">PiggyBac transposable element-derived protein domain-containing protein</fullName>
    </recommendedName>
</protein>
<accession>A0AAV1ZLC9</accession>
<feature type="compositionally biased region" description="Acidic residues" evidence="1">
    <location>
        <begin position="22"/>
        <end position="36"/>
    </location>
</feature>
<sequence>PRRKILNKEDILELLDQSDLSDISDESDDGWPSDVDDNAKSLSHSDDDNELNESATSSSETPSRKITEMKHIWKSQRMLQKGPGINEDDVPEPSPLDAFFEYLNTDFFEETAAQTNLYLVHKRNHKSVKTSTNEIMQVAGLHTCFNGMFKIPSSKNVLVPRLIYSILL</sequence>
<dbReference type="AlphaFoldDB" id="A0AAV1ZLC9"/>
<feature type="non-terminal residue" evidence="2">
    <location>
        <position position="1"/>
    </location>
</feature>
<gene>
    <name evidence="2" type="ORF">LARSCL_LOCUS6230</name>
</gene>
<feature type="compositionally biased region" description="Basic and acidic residues" evidence="1">
    <location>
        <begin position="37"/>
        <end position="46"/>
    </location>
</feature>
<evidence type="ECO:0000313" key="3">
    <source>
        <dbReference type="Proteomes" id="UP001497382"/>
    </source>
</evidence>
<name>A0AAV1ZLC9_9ARAC</name>
<feature type="compositionally biased region" description="Polar residues" evidence="1">
    <location>
        <begin position="52"/>
        <end position="61"/>
    </location>
</feature>
<dbReference type="Proteomes" id="UP001497382">
    <property type="component" value="Unassembled WGS sequence"/>
</dbReference>
<evidence type="ECO:0000256" key="1">
    <source>
        <dbReference type="SAM" id="MobiDB-lite"/>
    </source>
</evidence>
<comment type="caution">
    <text evidence="2">The sequence shown here is derived from an EMBL/GenBank/DDBJ whole genome shotgun (WGS) entry which is preliminary data.</text>
</comment>
<keyword evidence="3" id="KW-1185">Reference proteome</keyword>
<dbReference type="EMBL" id="CAXIEN010000059">
    <property type="protein sequence ID" value="CAL1272191.1"/>
    <property type="molecule type" value="Genomic_DNA"/>
</dbReference>
<evidence type="ECO:0008006" key="4">
    <source>
        <dbReference type="Google" id="ProtNLM"/>
    </source>
</evidence>